<reference evidence="3 4" key="1">
    <citation type="submission" date="2021-06" db="EMBL/GenBank/DDBJ databases">
        <title>Complete genome of Haloferula helveola possessing various polysaccharide degrading enzymes.</title>
        <authorList>
            <person name="Takami H."/>
            <person name="Huang C."/>
            <person name="Hamasaki K."/>
        </authorList>
    </citation>
    <scope>NUCLEOTIDE SEQUENCE [LARGE SCALE GENOMIC DNA]</scope>
    <source>
        <strain evidence="3 4">CN-1</strain>
    </source>
</reference>
<accession>A0ABM7RNG5</accession>
<dbReference type="Proteomes" id="UP001374893">
    <property type="component" value="Chromosome"/>
</dbReference>
<proteinExistence type="predicted"/>
<keyword evidence="4" id="KW-1185">Reference proteome</keyword>
<evidence type="ECO:0000256" key="1">
    <source>
        <dbReference type="SAM" id="MobiDB-lite"/>
    </source>
</evidence>
<sequence>MWLALAALVAAEGVAGAAVVYRIDFERTLSESSGSPGTSAITQSGWTSSAANNNAPTTTTTVPTPAGVTVTAGGAGGYFQGRGGGTWGTVSVTDADWDDVVGDTIAARGGDGTVTISFTGLNTALDYTFTAWHNVSATDSPSFSAGFYTITPTITTGTLVGLATAGAASNIDKNAIGVVAADFSNSVITFTPDGSGNATVLLTSASASQFLTLGGMELVSVPEPSSMVLMLGGTMVALVRRRRS</sequence>
<dbReference type="InterPro" id="IPR013424">
    <property type="entry name" value="Ice-binding_C"/>
</dbReference>
<protein>
    <recommendedName>
        <fullName evidence="2">Ice-binding protein C-terminal domain-containing protein</fullName>
    </recommendedName>
</protein>
<dbReference type="Pfam" id="PF07589">
    <property type="entry name" value="PEP-CTERM"/>
    <property type="match status" value="1"/>
</dbReference>
<evidence type="ECO:0000313" key="3">
    <source>
        <dbReference type="EMBL" id="BCX48777.1"/>
    </source>
</evidence>
<feature type="region of interest" description="Disordered" evidence="1">
    <location>
        <begin position="29"/>
        <end position="67"/>
    </location>
</feature>
<dbReference type="EMBL" id="AP024702">
    <property type="protein sequence ID" value="BCX48777.1"/>
    <property type="molecule type" value="Genomic_DNA"/>
</dbReference>
<feature type="compositionally biased region" description="Polar residues" evidence="1">
    <location>
        <begin position="30"/>
        <end position="49"/>
    </location>
</feature>
<dbReference type="NCBIfam" id="TIGR02595">
    <property type="entry name" value="PEP_CTERM"/>
    <property type="match status" value="1"/>
</dbReference>
<evidence type="ECO:0000259" key="2">
    <source>
        <dbReference type="Pfam" id="PF07589"/>
    </source>
</evidence>
<dbReference type="RefSeq" id="WP_338685131.1">
    <property type="nucleotide sequence ID" value="NZ_AP024702.1"/>
</dbReference>
<feature type="domain" description="Ice-binding protein C-terminal" evidence="2">
    <location>
        <begin position="220"/>
        <end position="243"/>
    </location>
</feature>
<evidence type="ECO:0000313" key="4">
    <source>
        <dbReference type="Proteomes" id="UP001374893"/>
    </source>
</evidence>
<feature type="compositionally biased region" description="Low complexity" evidence="1">
    <location>
        <begin position="50"/>
        <end position="67"/>
    </location>
</feature>
<gene>
    <name evidence="3" type="ORF">HAHE_26850</name>
</gene>
<name>A0ABM7RNG5_9BACT</name>
<organism evidence="3 4">
    <name type="scientific">Haloferula helveola</name>
    <dbReference type="NCBI Taxonomy" id="490095"/>
    <lineage>
        <taxon>Bacteria</taxon>
        <taxon>Pseudomonadati</taxon>
        <taxon>Verrucomicrobiota</taxon>
        <taxon>Verrucomicrobiia</taxon>
        <taxon>Verrucomicrobiales</taxon>
        <taxon>Verrucomicrobiaceae</taxon>
        <taxon>Haloferula</taxon>
    </lineage>
</organism>